<keyword evidence="3 6" id="KW-0347">Helicase</keyword>
<evidence type="ECO:0000256" key="2">
    <source>
        <dbReference type="ARBA" id="ARBA00022801"/>
    </source>
</evidence>
<dbReference type="PROSITE" id="PS51217">
    <property type="entry name" value="UVRD_HELICASE_CTER"/>
    <property type="match status" value="1"/>
</dbReference>
<evidence type="ECO:0000256" key="1">
    <source>
        <dbReference type="ARBA" id="ARBA00022741"/>
    </source>
</evidence>
<dbReference type="InterPro" id="IPR027417">
    <property type="entry name" value="P-loop_NTPase"/>
</dbReference>
<keyword evidence="1" id="KW-0547">Nucleotide-binding</keyword>
<feature type="non-terminal residue" evidence="6">
    <location>
        <position position="91"/>
    </location>
</feature>
<feature type="non-terminal residue" evidence="6">
    <location>
        <position position="1"/>
    </location>
</feature>
<dbReference type="Gene3D" id="3.40.50.300">
    <property type="entry name" value="P-loop containing nucleotide triphosphate hydrolases"/>
    <property type="match status" value="1"/>
</dbReference>
<dbReference type="SUPFAM" id="SSF52540">
    <property type="entry name" value="P-loop containing nucleoside triphosphate hydrolases"/>
    <property type="match status" value="1"/>
</dbReference>
<organism evidence="6">
    <name type="scientific">Acinetobacter baumannii</name>
    <dbReference type="NCBI Taxonomy" id="470"/>
    <lineage>
        <taxon>Bacteria</taxon>
        <taxon>Pseudomonadati</taxon>
        <taxon>Pseudomonadota</taxon>
        <taxon>Gammaproteobacteria</taxon>
        <taxon>Moraxellales</taxon>
        <taxon>Moraxellaceae</taxon>
        <taxon>Acinetobacter</taxon>
        <taxon>Acinetobacter calcoaceticus/baumannii complex</taxon>
    </lineage>
</organism>
<sequence>NYRSSGRILKAANILIANNPHVFEKRLFSELGYGAELKVLSANNEDHEAERVAGELIAHHFINKTNYKDYAILYRGNHQSRVFEKMLMQNR</sequence>
<gene>
    <name evidence="6" type="ORF">FPK87_23930</name>
</gene>
<feature type="domain" description="UvrD-like helicase C-terminal" evidence="5">
    <location>
        <begin position="6"/>
        <end position="91"/>
    </location>
</feature>
<dbReference type="GO" id="GO:0016787">
    <property type="term" value="F:hydrolase activity"/>
    <property type="evidence" value="ECO:0007669"/>
    <property type="project" value="UniProtKB-KW"/>
</dbReference>
<evidence type="ECO:0000313" key="6">
    <source>
        <dbReference type="EMBL" id="MDR8263473.1"/>
    </source>
</evidence>
<dbReference type="EMBL" id="VMBB01000768">
    <property type="protein sequence ID" value="MDR8263473.1"/>
    <property type="molecule type" value="Genomic_DNA"/>
</dbReference>
<dbReference type="InterPro" id="IPR000212">
    <property type="entry name" value="DNA_helicase_UvrD/REP"/>
</dbReference>
<keyword evidence="4" id="KW-0067">ATP-binding</keyword>
<comment type="caution">
    <text evidence="6">The sequence shown here is derived from an EMBL/GenBank/DDBJ whole genome shotgun (WGS) entry which is preliminary data.</text>
</comment>
<accession>A0ABD5DFG5</accession>
<dbReference type="PANTHER" id="PTHR11070">
    <property type="entry name" value="UVRD / RECB / PCRA DNA HELICASE FAMILY MEMBER"/>
    <property type="match status" value="1"/>
</dbReference>
<dbReference type="PANTHER" id="PTHR11070:SF64">
    <property type="entry name" value="ATP-DEPENDENT DNA HELICASE REP"/>
    <property type="match status" value="1"/>
</dbReference>
<dbReference type="GO" id="GO:0005524">
    <property type="term" value="F:ATP binding"/>
    <property type="evidence" value="ECO:0007669"/>
    <property type="project" value="UniProtKB-KW"/>
</dbReference>
<evidence type="ECO:0000259" key="5">
    <source>
        <dbReference type="PROSITE" id="PS51217"/>
    </source>
</evidence>
<name>A0ABD5DFG5_ACIBA</name>
<dbReference type="GO" id="GO:0004386">
    <property type="term" value="F:helicase activity"/>
    <property type="evidence" value="ECO:0007669"/>
    <property type="project" value="UniProtKB-KW"/>
</dbReference>
<proteinExistence type="predicted"/>
<dbReference type="Pfam" id="PF13361">
    <property type="entry name" value="UvrD_C"/>
    <property type="match status" value="1"/>
</dbReference>
<evidence type="ECO:0000256" key="3">
    <source>
        <dbReference type="ARBA" id="ARBA00022806"/>
    </source>
</evidence>
<protein>
    <submittedName>
        <fullName evidence="6">ATP-dependent DNA helicase Rep</fullName>
    </submittedName>
</protein>
<dbReference type="InterPro" id="IPR014017">
    <property type="entry name" value="DNA_helicase_UvrD-like_C"/>
</dbReference>
<reference evidence="6" key="1">
    <citation type="submission" date="2019-07" db="EMBL/GenBank/DDBJ databases">
        <title>Biological characteristics of mucoid Acinetobacter baumannii from a general hospital in China.</title>
        <authorList>
            <person name="Hua X."/>
            <person name="Yu Y."/>
        </authorList>
    </citation>
    <scope>NUCLEOTIDE SEQUENCE [LARGE SCALE GENOMIC DNA]</scope>
    <source>
        <strain evidence="6">N41</strain>
    </source>
</reference>
<dbReference type="AlphaFoldDB" id="A0ABD5DFG5"/>
<keyword evidence="2" id="KW-0378">Hydrolase</keyword>
<evidence type="ECO:0000256" key="4">
    <source>
        <dbReference type="ARBA" id="ARBA00022840"/>
    </source>
</evidence>